<dbReference type="PANTHER" id="PTHR30603">
    <property type="entry name" value="RNA POLYMERASE SIGMA FACTOR RPO"/>
    <property type="match status" value="1"/>
</dbReference>
<dbReference type="GO" id="GO:0006352">
    <property type="term" value="P:DNA-templated transcription initiation"/>
    <property type="evidence" value="ECO:0007669"/>
    <property type="project" value="InterPro"/>
</dbReference>
<dbReference type="EMBL" id="HBFP01013449">
    <property type="protein sequence ID" value="CAD8825321.1"/>
    <property type="molecule type" value="Transcribed_RNA"/>
</dbReference>
<dbReference type="PANTHER" id="PTHR30603:SF47">
    <property type="entry name" value="RNA POLYMERASE SIGMA FACTOR SIGD, CHLOROPLASTIC"/>
    <property type="match status" value="1"/>
</dbReference>
<evidence type="ECO:0000256" key="1">
    <source>
        <dbReference type="ARBA" id="ARBA00007788"/>
    </source>
</evidence>
<dbReference type="NCBIfam" id="TIGR02937">
    <property type="entry name" value="sigma70-ECF"/>
    <property type="match status" value="1"/>
</dbReference>
<reference evidence="7" key="1">
    <citation type="submission" date="2021-01" db="EMBL/GenBank/DDBJ databases">
        <authorList>
            <person name="Corre E."/>
            <person name="Pelletier E."/>
            <person name="Niang G."/>
            <person name="Scheremetjew M."/>
            <person name="Finn R."/>
            <person name="Kale V."/>
            <person name="Holt S."/>
            <person name="Cochrane G."/>
            <person name="Meng A."/>
            <person name="Brown T."/>
            <person name="Cohen L."/>
        </authorList>
    </citation>
    <scope>NUCLEOTIDE SEQUENCE</scope>
    <source>
        <strain evidence="7">CCMP3278</strain>
    </source>
</reference>
<dbReference type="InterPro" id="IPR014284">
    <property type="entry name" value="RNA_pol_sigma-70_dom"/>
</dbReference>
<evidence type="ECO:0000313" key="7">
    <source>
        <dbReference type="EMBL" id="CAD8825321.1"/>
    </source>
</evidence>
<dbReference type="InterPro" id="IPR050239">
    <property type="entry name" value="Sigma-70_RNA_pol_init_factors"/>
</dbReference>
<dbReference type="Gene3D" id="1.20.120.1810">
    <property type="match status" value="1"/>
</dbReference>
<dbReference type="SUPFAM" id="SSF88946">
    <property type="entry name" value="Sigma2 domain of RNA polymerase sigma factors"/>
    <property type="match status" value="1"/>
</dbReference>
<dbReference type="AlphaFoldDB" id="A0A7S0ZLD2"/>
<evidence type="ECO:0000256" key="3">
    <source>
        <dbReference type="ARBA" id="ARBA00023082"/>
    </source>
</evidence>
<dbReference type="InterPro" id="IPR013325">
    <property type="entry name" value="RNA_pol_sigma_r2"/>
</dbReference>
<proteinExistence type="inferred from homology"/>
<keyword evidence="2" id="KW-0805">Transcription regulation</keyword>
<evidence type="ECO:0000259" key="6">
    <source>
        <dbReference type="Pfam" id="PF04542"/>
    </source>
</evidence>
<evidence type="ECO:0000256" key="2">
    <source>
        <dbReference type="ARBA" id="ARBA00023015"/>
    </source>
</evidence>
<keyword evidence="5" id="KW-0804">Transcription</keyword>
<dbReference type="InterPro" id="IPR007627">
    <property type="entry name" value="RNA_pol_sigma70_r2"/>
</dbReference>
<name>A0A7S0ZLD2_9RHOD</name>
<dbReference type="GO" id="GO:0016987">
    <property type="term" value="F:sigma factor activity"/>
    <property type="evidence" value="ECO:0007669"/>
    <property type="project" value="UniProtKB-KW"/>
</dbReference>
<protein>
    <recommendedName>
        <fullName evidence="6">RNA polymerase sigma-70 region 2 domain-containing protein</fullName>
    </recommendedName>
</protein>
<gene>
    <name evidence="7" type="ORF">TOLI1172_LOCUS9720</name>
</gene>
<keyword evidence="3" id="KW-0731">Sigma factor</keyword>
<organism evidence="7">
    <name type="scientific">Timspurckia oligopyrenoides</name>
    <dbReference type="NCBI Taxonomy" id="708627"/>
    <lineage>
        <taxon>Eukaryota</taxon>
        <taxon>Rhodophyta</taxon>
        <taxon>Bangiophyceae</taxon>
        <taxon>Porphyridiales</taxon>
        <taxon>Porphyridiaceae</taxon>
        <taxon>Timspurckia</taxon>
    </lineage>
</organism>
<accession>A0A7S0ZLD2</accession>
<keyword evidence="4" id="KW-0238">DNA-binding</keyword>
<feature type="domain" description="RNA polymerase sigma-70 region 2" evidence="6">
    <location>
        <begin position="139"/>
        <end position="203"/>
    </location>
</feature>
<evidence type="ECO:0000256" key="5">
    <source>
        <dbReference type="ARBA" id="ARBA00023163"/>
    </source>
</evidence>
<dbReference type="Pfam" id="PF04542">
    <property type="entry name" value="Sigma70_r2"/>
    <property type="match status" value="1"/>
</dbReference>
<evidence type="ECO:0000256" key="4">
    <source>
        <dbReference type="ARBA" id="ARBA00023125"/>
    </source>
</evidence>
<sequence length="356" mass="41283">MKHMCYISVHSYGSCSHSPGFSLSKCGFLCTFHSCSHHKSSKSRQYDSLHMKLYPKMSSPEYISYCKSIGNYPLLSRDAERRLTDKVYKLNQWEKERDYHVQKLCVDQISLQQWASLIGISESELIEDLSDLQNARDELIQCHLKLVVSFSKSYFRWIPSSSILDVIQDGNCALVRATQSFEPHRELRFSTYASWFIKNAVKSSAFQIHSEFAGLECNHTDGFNENTIENMSQRSELWENSEDALIWETIEFHLNDSISKQHAELVKMRFGIGSNTAKQCNYLQLAREFNTTRYHAVNTEKQVLSKLRNLCSVLKVTLTYSVFYFSCDSVTSISRFQIQQIDLQELDNLFISKHQT</sequence>
<dbReference type="PRINTS" id="PR00046">
    <property type="entry name" value="SIGMA70FCT"/>
</dbReference>
<dbReference type="GO" id="GO:0003677">
    <property type="term" value="F:DNA binding"/>
    <property type="evidence" value="ECO:0007669"/>
    <property type="project" value="UniProtKB-KW"/>
</dbReference>
<dbReference type="InterPro" id="IPR000943">
    <property type="entry name" value="RNA_pol_sigma70"/>
</dbReference>
<comment type="similarity">
    <text evidence="1">Belongs to the sigma-70 factor family.</text>
</comment>